<accession>A0ABY5AFS8</accession>
<evidence type="ECO:0000313" key="6">
    <source>
        <dbReference type="EMBL" id="USR79023.1"/>
    </source>
</evidence>
<comment type="function">
    <text evidence="1">Required for the transposition of the insertion element.</text>
</comment>
<keyword evidence="4" id="KW-0238">DNA-binding</keyword>
<proteinExistence type="inferred from homology"/>
<evidence type="ECO:0000256" key="2">
    <source>
        <dbReference type="ARBA" id="ARBA00010961"/>
    </source>
</evidence>
<comment type="similarity">
    <text evidence="2">Belongs to the transposase mutator family.</text>
</comment>
<dbReference type="RefSeq" id="WP_252672892.1">
    <property type="nucleotide sequence ID" value="NZ_CP099547.1"/>
</dbReference>
<evidence type="ECO:0000256" key="4">
    <source>
        <dbReference type="ARBA" id="ARBA00023125"/>
    </source>
</evidence>
<keyword evidence="3" id="KW-0815">Transposition</keyword>
<protein>
    <submittedName>
        <fullName evidence="6">IS1249 family transposase</fullName>
    </submittedName>
</protein>
<keyword evidence="5" id="KW-0233">DNA recombination</keyword>
<dbReference type="EMBL" id="CP099547">
    <property type="protein sequence ID" value="USR79023.1"/>
    <property type="molecule type" value="Genomic_DNA"/>
</dbReference>
<sequence length="369" mass="43137">MNTSLCPICSSKMIRHGRTSRGRQRWRCKACGVRSLNSIDSTAKHLQEFLRWLLSGQRQRDMPGHGRSFRRRCKDLWSIWPLSPVVDEVHDVVFVDGIYLGRQAVVLIACSQNYVLGWYVARRETTRAWSALLQRIAPARVVVSDGGSGFAKALRLTWPTTRHQRCTFHVFTQIKQATTTRPKLQASIELYDLGKELIRVVNKEQAITWITKYVQWASDWEDFLNEKTLTPTGWCYTHQRLVKARKMLNKLIKQGLLFTFCDPVWQVSIPSMNNRIEGGVNASLRYMLYQHRGMCLTRRIKAIFWWCYMHTEHPLSPAQILQTMPTDRQINNAWHAARLEHQTNQIPQWGDAIVWSELHYTTPYHNTWD</sequence>
<dbReference type="Pfam" id="PF00872">
    <property type="entry name" value="Transposase_mut"/>
    <property type="match status" value="1"/>
</dbReference>
<dbReference type="InterPro" id="IPR048004">
    <property type="entry name" value="IS1249_transpos"/>
</dbReference>
<reference evidence="6" key="1">
    <citation type="submission" date="2022-06" db="EMBL/GenBank/DDBJ databases">
        <title>Complete Genome Sequence of Arcanobacterium pinnipediorum strain DSM 28752 isolated from a harbour seal.</title>
        <authorList>
            <person name="Borowiak M."/>
            <person name="Kreitlow A."/>
            <person name="Alssahen M."/>
            <person name="Malorny B."/>
            <person name="Laemmler C."/>
            <person name="Prenger-Berninghoff E."/>
            <person name="Siebert U."/>
            <person name="Ploetz M."/>
            <person name="Abdulmawjood A."/>
        </authorList>
    </citation>
    <scope>NUCLEOTIDE SEQUENCE</scope>
    <source>
        <strain evidence="6">DSM 28752</strain>
    </source>
</reference>
<keyword evidence="7" id="KW-1185">Reference proteome</keyword>
<dbReference type="Proteomes" id="UP001056109">
    <property type="component" value="Chromosome"/>
</dbReference>
<name>A0ABY5AFS8_9ACTO</name>
<gene>
    <name evidence="6" type="ORF">NG665_06425</name>
</gene>
<evidence type="ECO:0000313" key="7">
    <source>
        <dbReference type="Proteomes" id="UP001056109"/>
    </source>
</evidence>
<dbReference type="PROSITE" id="PS01007">
    <property type="entry name" value="TRANSPOSASE_MUTATOR"/>
    <property type="match status" value="1"/>
</dbReference>
<dbReference type="NCBIfam" id="NF033544">
    <property type="entry name" value="transpos_IS1249"/>
    <property type="match status" value="1"/>
</dbReference>
<dbReference type="InterPro" id="IPR001207">
    <property type="entry name" value="Transposase_mutator"/>
</dbReference>
<evidence type="ECO:0000256" key="5">
    <source>
        <dbReference type="ARBA" id="ARBA00023172"/>
    </source>
</evidence>
<evidence type="ECO:0000256" key="1">
    <source>
        <dbReference type="ARBA" id="ARBA00002190"/>
    </source>
</evidence>
<evidence type="ECO:0000256" key="3">
    <source>
        <dbReference type="ARBA" id="ARBA00022578"/>
    </source>
</evidence>
<organism evidence="6 7">
    <name type="scientific">Arcanobacterium pinnipediorum</name>
    <dbReference type="NCBI Taxonomy" id="1503041"/>
    <lineage>
        <taxon>Bacteria</taxon>
        <taxon>Bacillati</taxon>
        <taxon>Actinomycetota</taxon>
        <taxon>Actinomycetes</taxon>
        <taxon>Actinomycetales</taxon>
        <taxon>Actinomycetaceae</taxon>
        <taxon>Arcanobacterium</taxon>
    </lineage>
</organism>